<keyword evidence="5 8" id="KW-1133">Transmembrane helix</keyword>
<name>A0AAU6SG51_9MICO</name>
<protein>
    <submittedName>
        <fullName evidence="10">RDD family protein</fullName>
    </submittedName>
</protein>
<feature type="compositionally biased region" description="Low complexity" evidence="7">
    <location>
        <begin position="294"/>
        <end position="309"/>
    </location>
</feature>
<dbReference type="GO" id="GO:0005886">
    <property type="term" value="C:plasma membrane"/>
    <property type="evidence" value="ECO:0007669"/>
    <property type="project" value="UniProtKB-SubCell"/>
</dbReference>
<evidence type="ECO:0000256" key="5">
    <source>
        <dbReference type="ARBA" id="ARBA00022989"/>
    </source>
</evidence>
<feature type="transmembrane region" description="Helical" evidence="8">
    <location>
        <begin position="86"/>
        <end position="108"/>
    </location>
</feature>
<accession>A0AAU6SG51</accession>
<dbReference type="PANTHER" id="PTHR36115">
    <property type="entry name" value="PROLINE-RICH ANTIGEN HOMOLOG-RELATED"/>
    <property type="match status" value="1"/>
</dbReference>
<organism evidence="10">
    <name type="scientific">Microbacterium sp. LWS13-1.2</name>
    <dbReference type="NCBI Taxonomy" id="3135264"/>
    <lineage>
        <taxon>Bacteria</taxon>
        <taxon>Bacillati</taxon>
        <taxon>Actinomycetota</taxon>
        <taxon>Actinomycetes</taxon>
        <taxon>Micrococcales</taxon>
        <taxon>Microbacteriaceae</taxon>
        <taxon>Microbacterium</taxon>
    </lineage>
</organism>
<feature type="transmembrane region" description="Helical" evidence="8">
    <location>
        <begin position="40"/>
        <end position="66"/>
    </location>
</feature>
<evidence type="ECO:0000313" key="10">
    <source>
        <dbReference type="EMBL" id="WZO35818.1"/>
    </source>
</evidence>
<feature type="compositionally biased region" description="Low complexity" evidence="7">
    <location>
        <begin position="330"/>
        <end position="352"/>
    </location>
</feature>
<dbReference type="AlphaFoldDB" id="A0AAU6SG51"/>
<gene>
    <name evidence="10" type="ORF">MRBLWS13_003532</name>
</gene>
<evidence type="ECO:0000256" key="4">
    <source>
        <dbReference type="ARBA" id="ARBA00022692"/>
    </source>
</evidence>
<evidence type="ECO:0000256" key="1">
    <source>
        <dbReference type="ARBA" id="ARBA00004651"/>
    </source>
</evidence>
<keyword evidence="3" id="KW-0597">Phosphoprotein</keyword>
<comment type="subcellular location">
    <subcellularLocation>
        <location evidence="1">Cell membrane</location>
        <topology evidence="1">Multi-pass membrane protein</topology>
    </subcellularLocation>
</comment>
<feature type="compositionally biased region" description="Low complexity" evidence="7">
    <location>
        <begin position="274"/>
        <end position="287"/>
    </location>
</feature>
<evidence type="ECO:0000256" key="2">
    <source>
        <dbReference type="ARBA" id="ARBA00022475"/>
    </source>
</evidence>
<proteinExistence type="predicted"/>
<evidence type="ECO:0000256" key="8">
    <source>
        <dbReference type="SAM" id="Phobius"/>
    </source>
</evidence>
<evidence type="ECO:0000256" key="7">
    <source>
        <dbReference type="SAM" id="MobiDB-lite"/>
    </source>
</evidence>
<reference evidence="10" key="1">
    <citation type="submission" date="2024-04" db="EMBL/GenBank/DDBJ databases">
        <authorList>
            <person name="Roder T."/>
            <person name="Oberhansli S."/>
            <person name="Kreuzer M."/>
        </authorList>
    </citation>
    <scope>NUCLEOTIDE SEQUENCE</scope>
    <source>
        <strain evidence="10">LWS13-1.2</strain>
    </source>
</reference>
<feature type="domain" description="FHA" evidence="9">
    <location>
        <begin position="376"/>
        <end position="430"/>
    </location>
</feature>
<sequence length="465" mass="46713">MIWEIDDSTHAVEGLDGRGRPRPEYAASLGLRMAPFGRRVLATSIELGILVVLQLPLLLVSLPVLLNAAASADPAAALTDAGNLGLVIACAAASSALTTAFVVLQLVLHGRKGTTVGKAATGIRSVNVRTLERPGFWRGAVVRYLVLGASFLVPLVGPVLVIACSPLFDPERRGRGWADMAGATWFVDARNGLNPYDAKRMRIARKTAATDLADERSELPSLATSAVAPGSGAYIPVTRSSGGVVGAPRGEAYTAGAAPGGTDAAAVAPSAAAVDPGAPAAGAAAPATREPVHPAVASPTGAAAAGPGVPWTPPRLLPDAAPPAGPPRPAAARPAARARPGTPAVAAPPVADASSSPAVVLEFDTGARIALPGAGILIGRDPSPAPGDNGLTLVPIEDPTKSISKTHLALLRTGGAIIAVDRASTNGSALIRDGAEHSLPPGQGVTVRSGDTLLLGDRRALIRIG</sequence>
<dbReference type="InterPro" id="IPR051791">
    <property type="entry name" value="Pra-immunoreactive"/>
</dbReference>
<evidence type="ECO:0000256" key="3">
    <source>
        <dbReference type="ARBA" id="ARBA00022553"/>
    </source>
</evidence>
<keyword evidence="4 8" id="KW-0812">Transmembrane</keyword>
<feature type="compositionally biased region" description="Pro residues" evidence="7">
    <location>
        <begin position="310"/>
        <end position="329"/>
    </location>
</feature>
<dbReference type="InterPro" id="IPR000253">
    <property type="entry name" value="FHA_dom"/>
</dbReference>
<dbReference type="InterPro" id="IPR008984">
    <property type="entry name" value="SMAD_FHA_dom_sf"/>
</dbReference>
<dbReference type="EMBL" id="CP151632">
    <property type="protein sequence ID" value="WZO35818.1"/>
    <property type="molecule type" value="Genomic_DNA"/>
</dbReference>
<evidence type="ECO:0000256" key="6">
    <source>
        <dbReference type="ARBA" id="ARBA00023136"/>
    </source>
</evidence>
<feature type="transmembrane region" description="Helical" evidence="8">
    <location>
        <begin position="141"/>
        <end position="163"/>
    </location>
</feature>
<dbReference type="Gene3D" id="2.60.200.20">
    <property type="match status" value="1"/>
</dbReference>
<keyword evidence="6 8" id="KW-0472">Membrane</keyword>
<evidence type="ECO:0000259" key="9">
    <source>
        <dbReference type="PROSITE" id="PS50006"/>
    </source>
</evidence>
<dbReference type="InterPro" id="IPR010432">
    <property type="entry name" value="RDD"/>
</dbReference>
<dbReference type="SUPFAM" id="SSF49879">
    <property type="entry name" value="SMAD/FHA domain"/>
    <property type="match status" value="1"/>
</dbReference>
<feature type="region of interest" description="Disordered" evidence="7">
    <location>
        <begin position="274"/>
        <end position="352"/>
    </location>
</feature>
<keyword evidence="2" id="KW-1003">Cell membrane</keyword>
<dbReference type="RefSeq" id="WP_349426638.1">
    <property type="nucleotide sequence ID" value="NZ_CP151632.1"/>
</dbReference>
<dbReference type="Pfam" id="PF06271">
    <property type="entry name" value="RDD"/>
    <property type="match status" value="1"/>
</dbReference>
<dbReference type="PROSITE" id="PS50006">
    <property type="entry name" value="FHA_DOMAIN"/>
    <property type="match status" value="1"/>
</dbReference>
<dbReference type="PANTHER" id="PTHR36115:SF4">
    <property type="entry name" value="MEMBRANE PROTEIN"/>
    <property type="match status" value="1"/>
</dbReference>